<evidence type="ECO:0000256" key="1">
    <source>
        <dbReference type="SAM" id="Phobius"/>
    </source>
</evidence>
<evidence type="ECO:0000313" key="3">
    <source>
        <dbReference type="Proteomes" id="UP001166286"/>
    </source>
</evidence>
<keyword evidence="3" id="KW-1185">Reference proteome</keyword>
<reference evidence="2" key="1">
    <citation type="submission" date="2023-03" db="EMBL/GenBank/DDBJ databases">
        <title>Complete genome of Cladonia borealis.</title>
        <authorList>
            <person name="Park H."/>
        </authorList>
    </citation>
    <scope>NUCLEOTIDE SEQUENCE</scope>
    <source>
        <strain evidence="2">ANT050790</strain>
    </source>
</reference>
<keyword evidence="1" id="KW-0472">Membrane</keyword>
<feature type="transmembrane region" description="Helical" evidence="1">
    <location>
        <begin position="161"/>
        <end position="186"/>
    </location>
</feature>
<keyword evidence="1" id="KW-0812">Transmembrane</keyword>
<organism evidence="2 3">
    <name type="scientific">Cladonia borealis</name>
    <dbReference type="NCBI Taxonomy" id="184061"/>
    <lineage>
        <taxon>Eukaryota</taxon>
        <taxon>Fungi</taxon>
        <taxon>Dikarya</taxon>
        <taxon>Ascomycota</taxon>
        <taxon>Pezizomycotina</taxon>
        <taxon>Lecanoromycetes</taxon>
        <taxon>OSLEUM clade</taxon>
        <taxon>Lecanoromycetidae</taxon>
        <taxon>Lecanorales</taxon>
        <taxon>Lecanorineae</taxon>
        <taxon>Cladoniaceae</taxon>
        <taxon>Cladonia</taxon>
    </lineage>
</organism>
<dbReference type="Proteomes" id="UP001166286">
    <property type="component" value="Unassembled WGS sequence"/>
</dbReference>
<dbReference type="EMBL" id="JAFEKC020000013">
    <property type="protein sequence ID" value="KAK0511658.1"/>
    <property type="molecule type" value="Genomic_DNA"/>
</dbReference>
<evidence type="ECO:0000313" key="2">
    <source>
        <dbReference type="EMBL" id="KAK0511658.1"/>
    </source>
</evidence>
<gene>
    <name evidence="2" type="ORF">JMJ35_006231</name>
</gene>
<keyword evidence="1" id="KW-1133">Transmembrane helix</keyword>
<proteinExistence type="predicted"/>
<accession>A0AA39R1L6</accession>
<dbReference type="AlphaFoldDB" id="A0AA39R1L6"/>
<sequence>MMNSTMSDSAFEHYTPASQIFRAVSFLPIAVFAENLRVQPALLSCLCSKSAAAIPLTGCIKDLSQLWFLNFEELFGGFHTGWQPLVSSVRNGNSFSLANRGFLKLAGLLEEPQQKYPSQKFARPVTVGLTFVLPTVSSSTSASSTYFWLRHCFNMINLTLHLGLVVLLGFFGLYLGSLLMACMAILDILQVVLRHATSAIFSLPRNMDGDALPMSAKDPIDVHVIAQTTNASHMDVLVGYSIQLHALTNIGIQPSRPRLIKWVVRTIDAILVVQAAVLTCLSSGNFPLNQSVSSAIWLSCYLFMLLTASSLNKNAGDLFLENQPGCTMKVPTITFSKRTAALAFISMLPVDQKKGIDHQWMDGYIPDNQRRKDLWRSIHSRLLPCTNPSKVDDEEGVQYLIQEVQTHLRSTQYKVALDRFLRETRRIVMVGT</sequence>
<protein>
    <submittedName>
        <fullName evidence="2">Uncharacterized protein</fullName>
    </submittedName>
</protein>
<comment type="caution">
    <text evidence="2">The sequence shown here is derived from an EMBL/GenBank/DDBJ whole genome shotgun (WGS) entry which is preliminary data.</text>
</comment>
<name>A0AA39R1L6_9LECA</name>